<proteinExistence type="predicted"/>
<keyword evidence="2" id="KW-1185">Reference proteome</keyword>
<organism evidence="1 2">
    <name type="scientific">Malus baccata</name>
    <name type="common">Siberian crab apple</name>
    <name type="synonym">Pyrus baccata</name>
    <dbReference type="NCBI Taxonomy" id="106549"/>
    <lineage>
        <taxon>Eukaryota</taxon>
        <taxon>Viridiplantae</taxon>
        <taxon>Streptophyta</taxon>
        <taxon>Embryophyta</taxon>
        <taxon>Tracheophyta</taxon>
        <taxon>Spermatophyta</taxon>
        <taxon>Magnoliopsida</taxon>
        <taxon>eudicotyledons</taxon>
        <taxon>Gunneridae</taxon>
        <taxon>Pentapetalae</taxon>
        <taxon>rosids</taxon>
        <taxon>fabids</taxon>
        <taxon>Rosales</taxon>
        <taxon>Rosaceae</taxon>
        <taxon>Amygdaloideae</taxon>
        <taxon>Maleae</taxon>
        <taxon>Malus</taxon>
    </lineage>
</organism>
<dbReference type="AlphaFoldDB" id="A0A540MCE3"/>
<accession>A0A540MCE3</accession>
<evidence type="ECO:0000313" key="1">
    <source>
        <dbReference type="EMBL" id="TQD96413.1"/>
    </source>
</evidence>
<comment type="caution">
    <text evidence="1">The sequence shown here is derived from an EMBL/GenBank/DDBJ whole genome shotgun (WGS) entry which is preliminary data.</text>
</comment>
<protein>
    <submittedName>
        <fullName evidence="1">Uncharacterized protein</fullName>
    </submittedName>
</protein>
<evidence type="ECO:0000313" key="2">
    <source>
        <dbReference type="Proteomes" id="UP000315295"/>
    </source>
</evidence>
<reference evidence="1 2" key="1">
    <citation type="journal article" date="2019" name="G3 (Bethesda)">
        <title>Sequencing of a Wild Apple (Malus baccata) Genome Unravels the Differences Between Cultivated and Wild Apple Species Regarding Disease Resistance and Cold Tolerance.</title>
        <authorList>
            <person name="Chen X."/>
        </authorList>
    </citation>
    <scope>NUCLEOTIDE SEQUENCE [LARGE SCALE GENOMIC DNA]</scope>
    <source>
        <strain evidence="2">cv. Shandingzi</strain>
        <tissue evidence="1">Leaves</tissue>
    </source>
</reference>
<dbReference type="EMBL" id="VIEB01000292">
    <property type="protein sequence ID" value="TQD96413.1"/>
    <property type="molecule type" value="Genomic_DNA"/>
</dbReference>
<sequence>MAEEQQIPPKQQVPDEQQLRIEQVPDEQQIASKQKESSSNIVCYFCLKSTVSLGHIVLDQ</sequence>
<gene>
    <name evidence="1" type="ORF">C1H46_017908</name>
</gene>
<dbReference type="Proteomes" id="UP000315295">
    <property type="component" value="Unassembled WGS sequence"/>
</dbReference>
<name>A0A540MCE3_MALBA</name>